<comment type="caution">
    <text evidence="1">The sequence shown here is derived from an EMBL/GenBank/DDBJ whole genome shotgun (WGS) entry which is preliminary data.</text>
</comment>
<gene>
    <name evidence="1" type="ORF">EAS64_12930</name>
</gene>
<organism evidence="1 2">
    <name type="scientific">Trebonia kvetii</name>
    <dbReference type="NCBI Taxonomy" id="2480626"/>
    <lineage>
        <taxon>Bacteria</taxon>
        <taxon>Bacillati</taxon>
        <taxon>Actinomycetota</taxon>
        <taxon>Actinomycetes</taxon>
        <taxon>Streptosporangiales</taxon>
        <taxon>Treboniaceae</taxon>
        <taxon>Trebonia</taxon>
    </lineage>
</organism>
<name>A0A6P2C3B2_9ACTN</name>
<evidence type="ECO:0000313" key="2">
    <source>
        <dbReference type="Proteomes" id="UP000460272"/>
    </source>
</evidence>
<evidence type="ECO:0008006" key="3">
    <source>
        <dbReference type="Google" id="ProtNLM"/>
    </source>
</evidence>
<proteinExistence type="predicted"/>
<keyword evidence="2" id="KW-1185">Reference proteome</keyword>
<dbReference type="AlphaFoldDB" id="A0A6P2C3B2"/>
<reference evidence="1 2" key="1">
    <citation type="submission" date="2018-11" db="EMBL/GenBank/DDBJ databases">
        <title>Trebonia kvetii gen.nov., sp.nov., a novel acidophilic actinobacterium, and proposal of the new actinobacterial family Treboniaceae fam. nov.</title>
        <authorList>
            <person name="Rapoport D."/>
            <person name="Sagova-Mareckova M."/>
            <person name="Sedlacek I."/>
            <person name="Provaznik J."/>
            <person name="Kralova S."/>
            <person name="Pavlinic D."/>
            <person name="Benes V."/>
            <person name="Kopecky J."/>
        </authorList>
    </citation>
    <scope>NUCLEOTIDE SEQUENCE [LARGE SCALE GENOMIC DNA]</scope>
    <source>
        <strain evidence="1 2">15Tr583</strain>
    </source>
</reference>
<dbReference type="RefSeq" id="WP_145853148.1">
    <property type="nucleotide sequence ID" value="NZ_RPFW01000002.1"/>
</dbReference>
<protein>
    <recommendedName>
        <fullName evidence="3">DNA-binding protein</fullName>
    </recommendedName>
</protein>
<dbReference type="OrthoDB" id="72206at2"/>
<dbReference type="EMBL" id="RPFW01000002">
    <property type="protein sequence ID" value="TVZ05447.1"/>
    <property type="molecule type" value="Genomic_DNA"/>
</dbReference>
<accession>A0A6P2C3B2</accession>
<evidence type="ECO:0000313" key="1">
    <source>
        <dbReference type="EMBL" id="TVZ05447.1"/>
    </source>
</evidence>
<dbReference type="Proteomes" id="UP000460272">
    <property type="component" value="Unassembled WGS sequence"/>
</dbReference>
<sequence>MSKGPVLVTVGPDRRRFACLVCRGNLFYDREIKLNTTGAELFDFAWANASADGLVCQECGYVHTFVRDCVELWKAGGGYPDAG</sequence>